<keyword evidence="2" id="KW-0812">Transmembrane</keyword>
<evidence type="ECO:0008006" key="5">
    <source>
        <dbReference type="Google" id="ProtNLM"/>
    </source>
</evidence>
<feature type="transmembrane region" description="Helical" evidence="2">
    <location>
        <begin position="409"/>
        <end position="431"/>
    </location>
</feature>
<accession>A0ABZ2PJ98</accession>
<evidence type="ECO:0000313" key="4">
    <source>
        <dbReference type="Proteomes" id="UP001432000"/>
    </source>
</evidence>
<reference evidence="3 4" key="1">
    <citation type="submission" date="2024-03" db="EMBL/GenBank/DDBJ databases">
        <title>Natural products discovery in diverse microorganisms through a two-stage MS feature dereplication strategy.</title>
        <authorList>
            <person name="Zhang R."/>
        </authorList>
    </citation>
    <scope>NUCLEOTIDE SEQUENCE [LARGE SCALE GENOMIC DNA]</scope>
    <source>
        <strain evidence="3 4">18930</strain>
    </source>
</reference>
<feature type="transmembrane region" description="Helical" evidence="2">
    <location>
        <begin position="229"/>
        <end position="250"/>
    </location>
</feature>
<feature type="transmembrane region" description="Helical" evidence="2">
    <location>
        <begin position="139"/>
        <end position="163"/>
    </location>
</feature>
<feature type="transmembrane region" description="Helical" evidence="2">
    <location>
        <begin position="546"/>
        <end position="563"/>
    </location>
</feature>
<proteinExistence type="predicted"/>
<feature type="transmembrane region" description="Helical" evidence="2">
    <location>
        <begin position="437"/>
        <end position="463"/>
    </location>
</feature>
<dbReference type="RefSeq" id="WP_338889964.1">
    <property type="nucleotide sequence ID" value="NZ_CP147846.1"/>
</dbReference>
<feature type="transmembrane region" description="Helical" evidence="2">
    <location>
        <begin position="484"/>
        <end position="502"/>
    </location>
</feature>
<feature type="transmembrane region" description="Helical" evidence="2">
    <location>
        <begin position="291"/>
        <end position="311"/>
    </location>
</feature>
<feature type="transmembrane region" description="Helical" evidence="2">
    <location>
        <begin position="64"/>
        <end position="88"/>
    </location>
</feature>
<feature type="transmembrane region" description="Helical" evidence="2">
    <location>
        <begin position="522"/>
        <end position="539"/>
    </location>
</feature>
<feature type="transmembrane region" description="Helical" evidence="2">
    <location>
        <begin position="257"/>
        <end position="279"/>
    </location>
</feature>
<feature type="transmembrane region" description="Helical" evidence="2">
    <location>
        <begin position="184"/>
        <end position="209"/>
    </location>
</feature>
<name>A0ABZ2PJ98_9NOCA</name>
<feature type="transmembrane region" description="Helical" evidence="2">
    <location>
        <begin position="27"/>
        <end position="52"/>
    </location>
</feature>
<gene>
    <name evidence="3" type="ORF">WDS16_01520</name>
</gene>
<dbReference type="EMBL" id="CP147846">
    <property type="protein sequence ID" value="WXG69270.1"/>
    <property type="molecule type" value="Genomic_DNA"/>
</dbReference>
<feature type="region of interest" description="Disordered" evidence="1">
    <location>
        <begin position="1"/>
        <end position="21"/>
    </location>
</feature>
<organism evidence="3 4">
    <name type="scientific">Rhodococcus sovatensis</name>
    <dbReference type="NCBI Taxonomy" id="1805840"/>
    <lineage>
        <taxon>Bacteria</taxon>
        <taxon>Bacillati</taxon>
        <taxon>Actinomycetota</taxon>
        <taxon>Actinomycetes</taxon>
        <taxon>Mycobacteriales</taxon>
        <taxon>Nocardiaceae</taxon>
        <taxon>Rhodococcus</taxon>
    </lineage>
</organism>
<feature type="transmembrane region" description="Helical" evidence="2">
    <location>
        <begin position="575"/>
        <end position="598"/>
    </location>
</feature>
<dbReference type="Proteomes" id="UP001432000">
    <property type="component" value="Chromosome"/>
</dbReference>
<keyword evidence="2" id="KW-0472">Membrane</keyword>
<evidence type="ECO:0000256" key="1">
    <source>
        <dbReference type="SAM" id="MobiDB-lite"/>
    </source>
</evidence>
<keyword evidence="2" id="KW-1133">Transmembrane helix</keyword>
<evidence type="ECO:0000313" key="3">
    <source>
        <dbReference type="EMBL" id="WXG69270.1"/>
    </source>
</evidence>
<sequence>MSSPSQTGKVPPRVIEGRSPDGASSRAAALAATAATSIAALIALASLALAPVGAAQGVGPETGVVVGAVVAVAPVVAVAILAILTVIARPALAGALTAGYGAISVGLVLLDLGLVSSPIDANRLELFRPTTAEALEPELGAYGLIAAHALAVVGGVLGLVAVGRASFDDGYGHSPRAELTGRSSAVRIGATLSVIAVVASLVAAAAMWTPPYVSTDSIVLVRAVVESPLTTALGSGALALAVVIVVAAALASISPPVAAGAVLAAGLGIVGIFGSRGVAGSASGPGVDASAGSWIGAVGGIVLTVVGVLALPISAVRDRRGDAGGTTGRDRKLQDPSSSMRWHVVAGMSGVAGGVLLSAAGFLPILDVPDGMPNPTILATRTALIAGFLLVIASVPMFFSLFAGTVRPALGIIAVAAIMASTGVLQSVVLAADIDGIGLGIGGIATALGATAAAVCGLGVLLAGSSERDDVDTSDMRTDGNVGSVAWLGGIVSAVALGLPLYRGVDTSAASFAEFPWGWDAWGQAAMAVTVVVAVLLASRSRPARGTALLVGCAVAMVVYVLGWPLTQARVLDPAIGAGSFVGALGCVILAVAAALSARRRSQ</sequence>
<keyword evidence="4" id="KW-1185">Reference proteome</keyword>
<feature type="transmembrane region" description="Helical" evidence="2">
    <location>
        <begin position="342"/>
        <end position="363"/>
    </location>
</feature>
<protein>
    <recommendedName>
        <fullName evidence="5">ABC-2 type transport system permease protein</fullName>
    </recommendedName>
</protein>
<feature type="transmembrane region" description="Helical" evidence="2">
    <location>
        <begin position="100"/>
        <end position="119"/>
    </location>
</feature>
<evidence type="ECO:0000256" key="2">
    <source>
        <dbReference type="SAM" id="Phobius"/>
    </source>
</evidence>
<feature type="transmembrane region" description="Helical" evidence="2">
    <location>
        <begin position="383"/>
        <end position="402"/>
    </location>
</feature>